<evidence type="ECO:0000313" key="1">
    <source>
        <dbReference type="EMBL" id="TKB45451.1"/>
    </source>
</evidence>
<comment type="caution">
    <text evidence="1">The sequence shown here is derived from an EMBL/GenBank/DDBJ whole genome shotgun (WGS) entry which is preliminary data.</text>
</comment>
<keyword evidence="2" id="KW-1185">Reference proteome</keyword>
<evidence type="ECO:0000313" key="2">
    <source>
        <dbReference type="Proteomes" id="UP000307999"/>
    </source>
</evidence>
<dbReference type="EMBL" id="SWDB01000020">
    <property type="protein sequence ID" value="TKB45451.1"/>
    <property type="molecule type" value="Genomic_DNA"/>
</dbReference>
<dbReference type="AlphaFoldDB" id="A0A4U1B6B0"/>
<sequence>MRQIMNELALQPHHNKSISAGHPGFDIDVFSQADPDRGRLERFIKGGFYQHYQADIAITMPHLLAIQDGGVKAALGIRSGLNPLFIEQYLPCAIENMPCFSAKASKRSEIVEIGSLYSNSQQLTIPLFLVTATTLYLLNKKHMVFCGTSHILNLVSRAGVSTTFLADARQDRLFASEDNWGCYYLTQPKVVSAELDSIMAIIEGNVFYNKQLLRLSEKIARVCQKMEGEF</sequence>
<proteinExistence type="predicted"/>
<gene>
    <name evidence="1" type="ORF">E8M12_08525</name>
</gene>
<dbReference type="Pfam" id="PF12261">
    <property type="entry name" value="T_hemolysin"/>
    <property type="match status" value="1"/>
</dbReference>
<reference evidence="1 2" key="1">
    <citation type="submission" date="2019-04" db="EMBL/GenBank/DDBJ databases">
        <title>Thalassotalea guangxiensis sp. nov., isolated from sediment of the coastal wetland.</title>
        <authorList>
            <person name="Zheng S."/>
            <person name="Zhang D."/>
        </authorList>
    </citation>
    <scope>NUCLEOTIDE SEQUENCE [LARGE SCALE GENOMIC DNA]</scope>
    <source>
        <strain evidence="1 2">ZS-4</strain>
    </source>
</reference>
<dbReference type="InterPro" id="IPR022050">
    <property type="entry name" value="T_hemolysin"/>
</dbReference>
<accession>A0A4U1B6B0</accession>
<dbReference type="OrthoDB" id="7432757at2"/>
<dbReference type="Proteomes" id="UP000307999">
    <property type="component" value="Unassembled WGS sequence"/>
</dbReference>
<organism evidence="1 2">
    <name type="scientific">Thalassotalea mangrovi</name>
    <dbReference type="NCBI Taxonomy" id="2572245"/>
    <lineage>
        <taxon>Bacteria</taxon>
        <taxon>Pseudomonadati</taxon>
        <taxon>Pseudomonadota</taxon>
        <taxon>Gammaproteobacteria</taxon>
        <taxon>Alteromonadales</taxon>
        <taxon>Colwelliaceae</taxon>
        <taxon>Thalassotalea</taxon>
    </lineage>
</organism>
<protein>
    <recommendedName>
        <fullName evidence="3">Thermostable hemolysin</fullName>
    </recommendedName>
</protein>
<name>A0A4U1B6B0_9GAMM</name>
<evidence type="ECO:0008006" key="3">
    <source>
        <dbReference type="Google" id="ProtNLM"/>
    </source>
</evidence>